<comment type="caution">
    <text evidence="10">The sequence shown here is derived from an EMBL/GenBank/DDBJ whole genome shotgun (WGS) entry which is preliminary data.</text>
</comment>
<dbReference type="PANTHER" id="PTHR43126:SF2">
    <property type="entry name" value="D-ALANYL-D-ALANINE DIPEPTIDASE"/>
    <property type="match status" value="1"/>
</dbReference>
<feature type="region of interest" description="Disordered" evidence="9">
    <location>
        <begin position="1"/>
        <end position="21"/>
    </location>
</feature>
<evidence type="ECO:0000256" key="7">
    <source>
        <dbReference type="ARBA" id="ARBA00023049"/>
    </source>
</evidence>
<accession>A0ABU7RZ89</accession>
<gene>
    <name evidence="10" type="ORF">V1633_25245</name>
</gene>
<evidence type="ECO:0000313" key="11">
    <source>
        <dbReference type="Proteomes" id="UP001332243"/>
    </source>
</evidence>
<name>A0ABU7RZ89_9ACTN</name>
<evidence type="ECO:0000256" key="8">
    <source>
        <dbReference type="ARBA" id="ARBA00023316"/>
    </source>
</evidence>
<dbReference type="Proteomes" id="UP001332243">
    <property type="component" value="Unassembled WGS sequence"/>
</dbReference>
<evidence type="ECO:0000256" key="6">
    <source>
        <dbReference type="ARBA" id="ARBA00022997"/>
    </source>
</evidence>
<keyword evidence="5" id="KW-0862">Zinc</keyword>
<evidence type="ECO:0000313" key="10">
    <source>
        <dbReference type="EMBL" id="MEE6261797.1"/>
    </source>
</evidence>
<dbReference type="SUPFAM" id="SSF55166">
    <property type="entry name" value="Hedgehog/DD-peptidase"/>
    <property type="match status" value="1"/>
</dbReference>
<keyword evidence="6" id="KW-0224">Dipeptidase</keyword>
<dbReference type="EMBL" id="JAZGQK010000023">
    <property type="protein sequence ID" value="MEE6261797.1"/>
    <property type="molecule type" value="Genomic_DNA"/>
</dbReference>
<evidence type="ECO:0000256" key="5">
    <source>
        <dbReference type="ARBA" id="ARBA00022833"/>
    </source>
</evidence>
<evidence type="ECO:0000256" key="1">
    <source>
        <dbReference type="ARBA" id="ARBA00001362"/>
    </source>
</evidence>
<protein>
    <submittedName>
        <fullName evidence="10">M15 family metallopeptidase</fullName>
    </submittedName>
</protein>
<evidence type="ECO:0000256" key="4">
    <source>
        <dbReference type="ARBA" id="ARBA00022801"/>
    </source>
</evidence>
<evidence type="ECO:0000256" key="3">
    <source>
        <dbReference type="ARBA" id="ARBA00022723"/>
    </source>
</evidence>
<keyword evidence="4" id="KW-0378">Hydrolase</keyword>
<dbReference type="InterPro" id="IPR000755">
    <property type="entry name" value="A_A_dipeptidase"/>
</dbReference>
<keyword evidence="2" id="KW-0645">Protease</keyword>
<dbReference type="RefSeq" id="WP_331216885.1">
    <property type="nucleotide sequence ID" value="NZ_JAZGQK010000023.1"/>
</dbReference>
<dbReference type="PANTHER" id="PTHR43126">
    <property type="entry name" value="D-ALANYL-D-ALANINE DIPEPTIDASE"/>
    <property type="match status" value="1"/>
</dbReference>
<sequence>MTDQDAVPPASDPTTGVGSLECGEPLVDLAEVPALRVRPAAGNPPIRLRLTVVDGIVAAQALLPPQVRLLVVDGYRSATVEAGHVEHGRPDATSHRTGGEADLTLCDQGGRELWLGSEVYAVRHRAAGARLTDDGHLRRTLLRAALTTVGMVGSPTAWWHWSYGNRFWAHAIRAGIAPYEEIGAAEP</sequence>
<dbReference type="Pfam" id="PF01427">
    <property type="entry name" value="Peptidase_M15"/>
    <property type="match status" value="1"/>
</dbReference>
<evidence type="ECO:0000256" key="2">
    <source>
        <dbReference type="ARBA" id="ARBA00022670"/>
    </source>
</evidence>
<keyword evidence="7" id="KW-0482">Metalloprotease</keyword>
<keyword evidence="3" id="KW-0479">Metal-binding</keyword>
<organism evidence="10 11">
    <name type="scientific">Plantactinospora sonchi</name>
    <dbReference type="NCBI Taxonomy" id="1544735"/>
    <lineage>
        <taxon>Bacteria</taxon>
        <taxon>Bacillati</taxon>
        <taxon>Actinomycetota</taxon>
        <taxon>Actinomycetes</taxon>
        <taxon>Micromonosporales</taxon>
        <taxon>Micromonosporaceae</taxon>
        <taxon>Plantactinospora</taxon>
    </lineage>
</organism>
<reference evidence="10 11" key="1">
    <citation type="submission" date="2024-01" db="EMBL/GenBank/DDBJ databases">
        <title>Genome insights into Plantactinospora sonchi sp. nov.</title>
        <authorList>
            <person name="Wang L."/>
        </authorList>
    </citation>
    <scope>NUCLEOTIDE SEQUENCE [LARGE SCALE GENOMIC DNA]</scope>
    <source>
        <strain evidence="10 11">NEAU-QY2</strain>
    </source>
</reference>
<comment type="catalytic activity">
    <reaction evidence="1">
        <text>D-alanyl-D-alanine + H2O = 2 D-alanine</text>
        <dbReference type="Rhea" id="RHEA:20661"/>
        <dbReference type="ChEBI" id="CHEBI:15377"/>
        <dbReference type="ChEBI" id="CHEBI:57416"/>
        <dbReference type="ChEBI" id="CHEBI:57822"/>
        <dbReference type="EC" id="3.4.13.22"/>
    </reaction>
</comment>
<keyword evidence="8" id="KW-0961">Cell wall biogenesis/degradation</keyword>
<dbReference type="InterPro" id="IPR009045">
    <property type="entry name" value="Zn_M74/Hedgehog-like"/>
</dbReference>
<evidence type="ECO:0000256" key="9">
    <source>
        <dbReference type="SAM" id="MobiDB-lite"/>
    </source>
</evidence>
<proteinExistence type="predicted"/>
<dbReference type="Gene3D" id="3.30.1380.10">
    <property type="match status" value="1"/>
</dbReference>
<keyword evidence="11" id="KW-1185">Reference proteome</keyword>